<evidence type="ECO:0000256" key="2">
    <source>
        <dbReference type="ARBA" id="ARBA00009441"/>
    </source>
</evidence>
<dbReference type="AlphaFoldDB" id="A0A7T8BAV5"/>
<dbReference type="PANTHER" id="PTHR11059:SF0">
    <property type="entry name" value="DNA REPAIR PROTEIN RECN"/>
    <property type="match status" value="1"/>
</dbReference>
<evidence type="ECO:0000256" key="7">
    <source>
        <dbReference type="ARBA" id="ARBA00023204"/>
    </source>
</evidence>
<dbReference type="NCBIfam" id="TIGR00634">
    <property type="entry name" value="recN"/>
    <property type="match status" value="1"/>
</dbReference>
<evidence type="ECO:0000256" key="6">
    <source>
        <dbReference type="ARBA" id="ARBA00022840"/>
    </source>
</evidence>
<dbReference type="PIRSF" id="PIRSF003128">
    <property type="entry name" value="RecN"/>
    <property type="match status" value="1"/>
</dbReference>
<evidence type="ECO:0000256" key="1">
    <source>
        <dbReference type="ARBA" id="ARBA00003618"/>
    </source>
</evidence>
<dbReference type="GO" id="GO:0043590">
    <property type="term" value="C:bacterial nucleoid"/>
    <property type="evidence" value="ECO:0007669"/>
    <property type="project" value="TreeGrafter"/>
</dbReference>
<dbReference type="GO" id="GO:0006281">
    <property type="term" value="P:DNA repair"/>
    <property type="evidence" value="ECO:0007669"/>
    <property type="project" value="UniProtKB-KW"/>
</dbReference>
<dbReference type="Gene3D" id="3.40.50.300">
    <property type="entry name" value="P-loop containing nucleotide triphosphate hydrolases"/>
    <property type="match status" value="2"/>
</dbReference>
<dbReference type="EMBL" id="CP067089">
    <property type="protein sequence ID" value="QQO08553.1"/>
    <property type="molecule type" value="Genomic_DNA"/>
</dbReference>
<dbReference type="PANTHER" id="PTHR11059">
    <property type="entry name" value="DNA REPAIR PROTEIN RECN"/>
    <property type="match status" value="1"/>
</dbReference>
<dbReference type="InterPro" id="IPR004604">
    <property type="entry name" value="DNA_recomb/repair_RecN"/>
</dbReference>
<comment type="function">
    <text evidence="1 9">May be involved in recombinational repair of damaged DNA.</text>
</comment>
<feature type="coiled-coil region" evidence="10">
    <location>
        <begin position="264"/>
        <end position="357"/>
    </location>
</feature>
<proteinExistence type="inferred from homology"/>
<keyword evidence="7 9" id="KW-0234">DNA repair</keyword>
<dbReference type="FunFam" id="3.40.50.300:FF:000356">
    <property type="entry name" value="DNA repair protein RecN"/>
    <property type="match status" value="1"/>
</dbReference>
<dbReference type="Pfam" id="PF02463">
    <property type="entry name" value="SMC_N"/>
    <property type="match status" value="1"/>
</dbReference>
<accession>A0A7T8BAV5</accession>
<dbReference type="RefSeq" id="WP_215625859.1">
    <property type="nucleotide sequence ID" value="NZ_CP067089.2"/>
</dbReference>
<keyword evidence="10" id="KW-0175">Coiled coil</keyword>
<sequence>MLEELTIRNYALIDNLSVSFENGLNILTGETGAGKSIIVGALSFLFGAKADADVIRTGAEEASVSAVVSLDSGSGDVLRWLEDRDIVPEDSRIIIRRTLKTNGRGSIFIQNIPVTRNDLSEFTAFLFDLHGQHSHQSLLRKESHRKYLDRFAGLEDETAEFNRIFLDLTEKRKLMESSLASERDRDARLELLRYAVDEIAQAAPKSGESRDLETEASRLGDFEKLASHITSGASAFFDDETSILGLLRRLRNSMESAASIDGSLQNLSRRIDDLYYEAEDTAEQLRAYRDDLSYDPQRLEEVEERLTALYRLKKKYGEDEDAVLAYRISAESEIDSLSRSEEDREKLKTEISALERDMVLRASAISSKRTAAAVKLGSEISTILGNLGMPNARFSVSVSSKGQGPNGLICGPWGADEVEFLISANPGEPLKELSRIASGGELSRVMLAIKTVLAGSDTIGTLVFDEIDTGIGGEVALAVGKYLSEIGRIKQIFCVTHLASIAVRADNHFIVEKTSSGGRTSTGVSVLSPAGRRQEIARMLAGDSAGSAALAHADELLAKYGKRG</sequence>
<dbReference type="Proteomes" id="UP000595917">
    <property type="component" value="Chromosome"/>
</dbReference>
<evidence type="ECO:0000256" key="3">
    <source>
        <dbReference type="ARBA" id="ARBA00021315"/>
    </source>
</evidence>
<dbReference type="GO" id="GO:0006310">
    <property type="term" value="P:DNA recombination"/>
    <property type="evidence" value="ECO:0007669"/>
    <property type="project" value="InterPro"/>
</dbReference>
<feature type="domain" description="RecF/RecN/SMC N-terminal" evidence="11">
    <location>
        <begin position="2"/>
        <end position="514"/>
    </location>
</feature>
<dbReference type="GO" id="GO:0005524">
    <property type="term" value="F:ATP binding"/>
    <property type="evidence" value="ECO:0007669"/>
    <property type="project" value="UniProtKB-KW"/>
</dbReference>
<dbReference type="InterPro" id="IPR027417">
    <property type="entry name" value="P-loop_NTPase"/>
</dbReference>
<organism evidence="12 13">
    <name type="scientific">Breznakiella homolactica</name>
    <dbReference type="NCBI Taxonomy" id="2798577"/>
    <lineage>
        <taxon>Bacteria</taxon>
        <taxon>Pseudomonadati</taxon>
        <taxon>Spirochaetota</taxon>
        <taxon>Spirochaetia</taxon>
        <taxon>Spirochaetales</taxon>
        <taxon>Breznakiellaceae</taxon>
        <taxon>Breznakiella</taxon>
    </lineage>
</organism>
<gene>
    <name evidence="12" type="primary">recN</name>
    <name evidence="12" type="ORF">JFL75_16690</name>
</gene>
<evidence type="ECO:0000313" key="13">
    <source>
        <dbReference type="Proteomes" id="UP000595917"/>
    </source>
</evidence>
<keyword evidence="4" id="KW-0547">Nucleotide-binding</keyword>
<reference evidence="12" key="1">
    <citation type="submission" date="2021-01" db="EMBL/GenBank/DDBJ databases">
        <title>Description of Breznakiella homolactica.</title>
        <authorList>
            <person name="Song Y."/>
            <person name="Brune A."/>
        </authorList>
    </citation>
    <scope>NUCLEOTIDE SEQUENCE</scope>
    <source>
        <strain evidence="12">RmG30</strain>
    </source>
</reference>
<keyword evidence="6" id="KW-0067">ATP-binding</keyword>
<dbReference type="KEGG" id="bhc:JFL75_16690"/>
<evidence type="ECO:0000256" key="8">
    <source>
        <dbReference type="ARBA" id="ARBA00033408"/>
    </source>
</evidence>
<keyword evidence="5 9" id="KW-0227">DNA damage</keyword>
<comment type="similarity">
    <text evidence="2 9">Belongs to the RecN family.</text>
</comment>
<name>A0A7T8BAV5_9SPIR</name>
<dbReference type="CDD" id="cd03241">
    <property type="entry name" value="ABC_RecN"/>
    <property type="match status" value="2"/>
</dbReference>
<evidence type="ECO:0000256" key="9">
    <source>
        <dbReference type="PIRNR" id="PIRNR003128"/>
    </source>
</evidence>
<evidence type="ECO:0000256" key="5">
    <source>
        <dbReference type="ARBA" id="ARBA00022763"/>
    </source>
</evidence>
<dbReference type="SUPFAM" id="SSF52540">
    <property type="entry name" value="P-loop containing nucleoside triphosphate hydrolases"/>
    <property type="match status" value="1"/>
</dbReference>
<dbReference type="InterPro" id="IPR003395">
    <property type="entry name" value="RecF/RecN/SMC_N"/>
</dbReference>
<dbReference type="GO" id="GO:0009432">
    <property type="term" value="P:SOS response"/>
    <property type="evidence" value="ECO:0007669"/>
    <property type="project" value="TreeGrafter"/>
</dbReference>
<keyword evidence="13" id="KW-1185">Reference proteome</keyword>
<evidence type="ECO:0000259" key="11">
    <source>
        <dbReference type="Pfam" id="PF02463"/>
    </source>
</evidence>
<protein>
    <recommendedName>
        <fullName evidence="3 9">DNA repair protein RecN</fullName>
    </recommendedName>
    <alternativeName>
        <fullName evidence="8 9">Recombination protein N</fullName>
    </alternativeName>
</protein>
<evidence type="ECO:0000256" key="10">
    <source>
        <dbReference type="SAM" id="Coils"/>
    </source>
</evidence>
<evidence type="ECO:0000256" key="4">
    <source>
        <dbReference type="ARBA" id="ARBA00022741"/>
    </source>
</evidence>
<dbReference type="FunFam" id="3.40.50.300:FF:000319">
    <property type="entry name" value="DNA repair protein RecN"/>
    <property type="match status" value="1"/>
</dbReference>
<evidence type="ECO:0000313" key="12">
    <source>
        <dbReference type="EMBL" id="QQO08553.1"/>
    </source>
</evidence>